<keyword evidence="2 6" id="KW-0396">Initiation factor</keyword>
<name>A0A8S5RZ17_9CAUD</name>
<feature type="domain" description="Translation initiation factor 3 C-terminal" evidence="4">
    <location>
        <begin position="88"/>
        <end position="172"/>
    </location>
</feature>
<dbReference type="InterPro" id="IPR019814">
    <property type="entry name" value="Translation_initiation_fac_3_N"/>
</dbReference>
<evidence type="ECO:0000256" key="3">
    <source>
        <dbReference type="ARBA" id="ARBA00022917"/>
    </source>
</evidence>
<dbReference type="PROSITE" id="PS00938">
    <property type="entry name" value="IF3"/>
    <property type="match status" value="1"/>
</dbReference>
<dbReference type="GO" id="GO:0043022">
    <property type="term" value="F:ribosome binding"/>
    <property type="evidence" value="ECO:0007669"/>
    <property type="project" value="TreeGrafter"/>
</dbReference>
<dbReference type="Gene3D" id="3.30.110.10">
    <property type="entry name" value="Translation initiation factor 3 (IF-3), C-terminal domain"/>
    <property type="match status" value="1"/>
</dbReference>
<dbReference type="Pfam" id="PF00707">
    <property type="entry name" value="IF3_C"/>
    <property type="match status" value="1"/>
</dbReference>
<dbReference type="InterPro" id="IPR019815">
    <property type="entry name" value="Translation_initiation_fac_3_C"/>
</dbReference>
<protein>
    <submittedName>
        <fullName evidence="6">Translation initiation factor IF-3</fullName>
    </submittedName>
</protein>
<dbReference type="InterPro" id="IPR001288">
    <property type="entry name" value="Translation_initiation_fac_3"/>
</dbReference>
<evidence type="ECO:0000256" key="2">
    <source>
        <dbReference type="ARBA" id="ARBA00022540"/>
    </source>
</evidence>
<reference evidence="6" key="1">
    <citation type="journal article" date="2021" name="Proc. Natl. Acad. Sci. U.S.A.">
        <title>A Catalog of Tens of Thousands of Viruses from Human Metagenomes Reveals Hidden Associations with Chronic Diseases.</title>
        <authorList>
            <person name="Tisza M.J."/>
            <person name="Buck C.B."/>
        </authorList>
    </citation>
    <scope>NUCLEOTIDE SEQUENCE</scope>
    <source>
        <strain evidence="6">CtNQV2</strain>
    </source>
</reference>
<feature type="domain" description="Translation initiation factor 3 N-terminal" evidence="5">
    <location>
        <begin position="13"/>
        <end position="81"/>
    </location>
</feature>
<keyword evidence="3" id="KW-0648">Protein biosynthesis</keyword>
<dbReference type="InterPro" id="IPR036788">
    <property type="entry name" value="T_IF-3_C_sf"/>
</dbReference>
<dbReference type="Gene3D" id="3.10.20.80">
    <property type="entry name" value="Translation initiation factor 3 (IF-3), N-terminal domain"/>
    <property type="match status" value="1"/>
</dbReference>
<sequence length="172" mass="19566">MANIKNKINEPRINDEIRGVETVRIVGDNIESREISLKEAKKIASNLELDLVEINGNVNPPIVKVVDYSKYMFELKKALKNKNKKNCVLKEIQLSTNISSNDLNTKVRKAKEFIEDGNKVKVVLTMKGRELGRREDSKKSLLTFIVEMDEVAIPESLPRDEGNKCTVILKKK</sequence>
<proteinExistence type="inferred from homology"/>
<dbReference type="PANTHER" id="PTHR10938">
    <property type="entry name" value="TRANSLATION INITIATION FACTOR IF-3"/>
    <property type="match status" value="1"/>
</dbReference>
<dbReference type="SUPFAM" id="SSF55200">
    <property type="entry name" value="Translation initiation factor IF3, C-terminal domain"/>
    <property type="match status" value="1"/>
</dbReference>
<evidence type="ECO:0000313" key="6">
    <source>
        <dbReference type="EMBL" id="DAF43626.1"/>
    </source>
</evidence>
<dbReference type="SUPFAM" id="SSF54364">
    <property type="entry name" value="Translation initiation factor IF3, N-terminal domain"/>
    <property type="match status" value="1"/>
</dbReference>
<evidence type="ECO:0000256" key="1">
    <source>
        <dbReference type="ARBA" id="ARBA00005439"/>
    </source>
</evidence>
<dbReference type="InterPro" id="IPR036787">
    <property type="entry name" value="T_IF-3_N_sf"/>
</dbReference>
<evidence type="ECO:0000259" key="4">
    <source>
        <dbReference type="Pfam" id="PF00707"/>
    </source>
</evidence>
<comment type="similarity">
    <text evidence="1">Belongs to the IF-3 family.</text>
</comment>
<organism evidence="6">
    <name type="scientific">Myoviridae sp. ctNQV2</name>
    <dbReference type="NCBI Taxonomy" id="2827683"/>
    <lineage>
        <taxon>Viruses</taxon>
        <taxon>Duplodnaviria</taxon>
        <taxon>Heunggongvirae</taxon>
        <taxon>Uroviricota</taxon>
        <taxon>Caudoviricetes</taxon>
    </lineage>
</organism>
<dbReference type="GO" id="GO:0032790">
    <property type="term" value="P:ribosome disassembly"/>
    <property type="evidence" value="ECO:0007669"/>
    <property type="project" value="TreeGrafter"/>
</dbReference>
<accession>A0A8S5RZ17</accession>
<evidence type="ECO:0000259" key="5">
    <source>
        <dbReference type="Pfam" id="PF05198"/>
    </source>
</evidence>
<dbReference type="InterPro" id="IPR019813">
    <property type="entry name" value="Translation_initiation_fac3_CS"/>
</dbReference>
<dbReference type="NCBIfam" id="TIGR00168">
    <property type="entry name" value="infC"/>
    <property type="match status" value="1"/>
</dbReference>
<dbReference type="EMBL" id="BK032510">
    <property type="protein sequence ID" value="DAF43626.1"/>
    <property type="molecule type" value="Genomic_DNA"/>
</dbReference>
<dbReference type="Pfam" id="PF05198">
    <property type="entry name" value="IF3_N"/>
    <property type="match status" value="1"/>
</dbReference>
<dbReference type="PANTHER" id="PTHR10938:SF0">
    <property type="entry name" value="TRANSLATION INITIATION FACTOR IF-3, MITOCHONDRIAL"/>
    <property type="match status" value="1"/>
</dbReference>